<sequence>MVGNDDLKYELERNNFVRAAEIAASRGLAENELREIQFEALWQMAQNRNAVGTRKLAQEWGVSKQELKEYLQNRAVEHRKTGDIKLLTSCYDAGTGKYFSFEEWLEFYAEKWKDYQ</sequence>
<comment type="caution">
    <text evidence="1">The sequence shown here is derived from an EMBL/GenBank/DDBJ whole genome shotgun (WGS) entry which is preliminary data.</text>
</comment>
<name>A0A8J7LZ95_9BACT</name>
<evidence type="ECO:0000313" key="1">
    <source>
        <dbReference type="EMBL" id="MBJ6726412.1"/>
    </source>
</evidence>
<dbReference type="EMBL" id="JAEMHM010000014">
    <property type="protein sequence ID" value="MBJ6726412.1"/>
    <property type="molecule type" value="Genomic_DNA"/>
</dbReference>
<reference evidence="1" key="1">
    <citation type="submission" date="2020-12" db="EMBL/GenBank/DDBJ databases">
        <title>Geomonas sp. Red875, isolated from river sediment.</title>
        <authorList>
            <person name="Xu Z."/>
            <person name="Zhang Z."/>
            <person name="Masuda Y."/>
            <person name="Itoh H."/>
            <person name="Senoo K."/>
        </authorList>
    </citation>
    <scope>NUCLEOTIDE SEQUENCE</scope>
    <source>
        <strain evidence="1">Red875</strain>
    </source>
</reference>
<organism evidence="1 2">
    <name type="scientific">Geomesophilobacter sediminis</name>
    <dbReference type="NCBI Taxonomy" id="2798584"/>
    <lineage>
        <taxon>Bacteria</taxon>
        <taxon>Pseudomonadati</taxon>
        <taxon>Thermodesulfobacteriota</taxon>
        <taxon>Desulfuromonadia</taxon>
        <taxon>Geobacterales</taxon>
        <taxon>Geobacteraceae</taxon>
        <taxon>Geomesophilobacter</taxon>
    </lineage>
</organism>
<dbReference type="Proteomes" id="UP000636888">
    <property type="component" value="Unassembled WGS sequence"/>
</dbReference>
<dbReference type="AlphaFoldDB" id="A0A8J7LZ95"/>
<protein>
    <submittedName>
        <fullName evidence="1">Uncharacterized protein</fullName>
    </submittedName>
</protein>
<keyword evidence="2" id="KW-1185">Reference proteome</keyword>
<dbReference type="RefSeq" id="WP_199385328.1">
    <property type="nucleotide sequence ID" value="NZ_JAEMHM010000014.1"/>
</dbReference>
<gene>
    <name evidence="1" type="ORF">JFN93_17010</name>
</gene>
<proteinExistence type="predicted"/>
<accession>A0A8J7LZ95</accession>
<evidence type="ECO:0000313" key="2">
    <source>
        <dbReference type="Proteomes" id="UP000636888"/>
    </source>
</evidence>